<accession>A0ABU8YYC8</accession>
<evidence type="ECO:0000259" key="1">
    <source>
        <dbReference type="Pfam" id="PF14252"/>
    </source>
</evidence>
<gene>
    <name evidence="2" type="ORF">WMG39_31260</name>
</gene>
<keyword evidence="3" id="KW-1185">Reference proteome</keyword>
<dbReference type="InterPro" id="IPR025592">
    <property type="entry name" value="DUF4347"/>
</dbReference>
<feature type="non-terminal residue" evidence="2">
    <location>
        <position position="107"/>
    </location>
</feature>
<evidence type="ECO:0000313" key="2">
    <source>
        <dbReference type="EMBL" id="MEK0189290.1"/>
    </source>
</evidence>
<dbReference type="EMBL" id="JBBLXS010001104">
    <property type="protein sequence ID" value="MEK0189290.1"/>
    <property type="molecule type" value="Genomic_DNA"/>
</dbReference>
<reference evidence="2 3" key="1">
    <citation type="journal article" date="2020" name="Harmful Algae">
        <title>Molecular and morphological characterization of a novel dihydroanatoxin-a producing Microcoleus species (cyanobacteria) from the Russian River, California, USA.</title>
        <authorList>
            <person name="Conklin K.Y."/>
            <person name="Stancheva R."/>
            <person name="Otten T.G."/>
            <person name="Fadness R."/>
            <person name="Boyer G.L."/>
            <person name="Read B."/>
            <person name="Zhang X."/>
            <person name="Sheath R.G."/>
        </authorList>
    </citation>
    <scope>NUCLEOTIDE SEQUENCE [LARGE SCALE GENOMIC DNA]</scope>
    <source>
        <strain evidence="2 3">PTRS2</strain>
    </source>
</reference>
<dbReference type="RefSeq" id="WP_340542500.1">
    <property type="nucleotide sequence ID" value="NZ_JBBLXS010001104.1"/>
</dbReference>
<protein>
    <submittedName>
        <fullName evidence="2">DUF4347 domain-containing protein</fullName>
    </submittedName>
</protein>
<sequence>MSNISWVSSSLGAKSQESKDLVIFDSQVDNYQQLVNGVKAGFEVIAIDGFRDGIAQISEILGDRHNINNIHIISHGEAAAIKLGSTELNIHNIETYSSQLQQWGKSL</sequence>
<name>A0ABU8YYC8_9CYAN</name>
<feature type="domain" description="DUF4347" evidence="1">
    <location>
        <begin position="21"/>
        <end position="107"/>
    </location>
</feature>
<dbReference type="Proteomes" id="UP001384579">
    <property type="component" value="Unassembled WGS sequence"/>
</dbReference>
<dbReference type="Pfam" id="PF14252">
    <property type="entry name" value="DUF4347"/>
    <property type="match status" value="1"/>
</dbReference>
<proteinExistence type="predicted"/>
<evidence type="ECO:0000313" key="3">
    <source>
        <dbReference type="Proteomes" id="UP001384579"/>
    </source>
</evidence>
<comment type="caution">
    <text evidence="2">The sequence shown here is derived from an EMBL/GenBank/DDBJ whole genome shotgun (WGS) entry which is preliminary data.</text>
</comment>
<organism evidence="2 3">
    <name type="scientific">Microcoleus anatoxicus PTRS2</name>
    <dbReference type="NCBI Taxonomy" id="2705321"/>
    <lineage>
        <taxon>Bacteria</taxon>
        <taxon>Bacillati</taxon>
        <taxon>Cyanobacteriota</taxon>
        <taxon>Cyanophyceae</taxon>
        <taxon>Oscillatoriophycideae</taxon>
        <taxon>Oscillatoriales</taxon>
        <taxon>Microcoleaceae</taxon>
        <taxon>Microcoleus</taxon>
        <taxon>Microcoleus anatoxicus</taxon>
    </lineage>
</organism>